<dbReference type="CTD" id="20199577"/>
<dbReference type="KEGG" id="hro:HELRODRAFT_162422"/>
<protein>
    <recommendedName>
        <fullName evidence="3">DDE-1 domain-containing protein</fullName>
    </recommendedName>
</protein>
<dbReference type="EnsemblMetazoa" id="HelroT162422">
    <property type="protein sequence ID" value="HelroP162422"/>
    <property type="gene ID" value="HelroG162422"/>
</dbReference>
<evidence type="ECO:0000256" key="2">
    <source>
        <dbReference type="SAM" id="MobiDB-lite"/>
    </source>
</evidence>
<dbReference type="HOGENOM" id="CLU_443644_0_0_1"/>
<evidence type="ECO:0000256" key="1">
    <source>
        <dbReference type="SAM" id="Coils"/>
    </source>
</evidence>
<reference evidence="4 6" key="2">
    <citation type="journal article" date="2013" name="Nature">
        <title>Insights into bilaterian evolution from three spiralian genomes.</title>
        <authorList>
            <person name="Simakov O."/>
            <person name="Marletaz F."/>
            <person name="Cho S.J."/>
            <person name="Edsinger-Gonzales E."/>
            <person name="Havlak P."/>
            <person name="Hellsten U."/>
            <person name="Kuo D.H."/>
            <person name="Larsson T."/>
            <person name="Lv J."/>
            <person name="Arendt D."/>
            <person name="Savage R."/>
            <person name="Osoegawa K."/>
            <person name="de Jong P."/>
            <person name="Grimwood J."/>
            <person name="Chapman J.A."/>
            <person name="Shapiro H."/>
            <person name="Aerts A."/>
            <person name="Otillar R.P."/>
            <person name="Terry A.Y."/>
            <person name="Boore J.L."/>
            <person name="Grigoriev I.V."/>
            <person name="Lindberg D.R."/>
            <person name="Seaver E.C."/>
            <person name="Weisblat D.A."/>
            <person name="Putnam N.H."/>
            <person name="Rokhsar D.S."/>
        </authorList>
    </citation>
    <scope>NUCLEOTIDE SEQUENCE</scope>
</reference>
<evidence type="ECO:0000313" key="5">
    <source>
        <dbReference type="EnsemblMetazoa" id="HelroP162422"/>
    </source>
</evidence>
<dbReference type="Pfam" id="PF03184">
    <property type="entry name" value="DDE_1"/>
    <property type="match status" value="1"/>
</dbReference>
<feature type="coiled-coil region" evidence="1">
    <location>
        <begin position="307"/>
        <end position="338"/>
    </location>
</feature>
<dbReference type="EMBL" id="KB097143">
    <property type="protein sequence ID" value="ESN98950.1"/>
    <property type="molecule type" value="Genomic_DNA"/>
</dbReference>
<dbReference type="GO" id="GO:0005634">
    <property type="term" value="C:nucleus"/>
    <property type="evidence" value="ECO:0000318"/>
    <property type="project" value="GO_Central"/>
</dbReference>
<proteinExistence type="predicted"/>
<reference evidence="6" key="1">
    <citation type="submission" date="2012-12" db="EMBL/GenBank/DDBJ databases">
        <authorList>
            <person name="Hellsten U."/>
            <person name="Grimwood J."/>
            <person name="Chapman J.A."/>
            <person name="Shapiro H."/>
            <person name="Aerts A."/>
            <person name="Otillar R.P."/>
            <person name="Terry A.Y."/>
            <person name="Boore J.L."/>
            <person name="Simakov O."/>
            <person name="Marletaz F."/>
            <person name="Cho S.-J."/>
            <person name="Edsinger-Gonzales E."/>
            <person name="Havlak P."/>
            <person name="Kuo D.-H."/>
            <person name="Larsson T."/>
            <person name="Lv J."/>
            <person name="Arendt D."/>
            <person name="Savage R."/>
            <person name="Osoegawa K."/>
            <person name="de Jong P."/>
            <person name="Lindberg D.R."/>
            <person name="Seaver E.C."/>
            <person name="Weisblat D.A."/>
            <person name="Putnam N.H."/>
            <person name="Grigoriev I.V."/>
            <person name="Rokhsar D.S."/>
        </authorList>
    </citation>
    <scope>NUCLEOTIDE SEQUENCE</scope>
</reference>
<keyword evidence="6" id="KW-1185">Reference proteome</keyword>
<dbReference type="OrthoDB" id="2384350at2759"/>
<feature type="compositionally biased region" description="Low complexity" evidence="2">
    <location>
        <begin position="136"/>
        <end position="150"/>
    </location>
</feature>
<dbReference type="Proteomes" id="UP000015101">
    <property type="component" value="Unassembled WGS sequence"/>
</dbReference>
<dbReference type="RefSeq" id="XP_009022878.1">
    <property type="nucleotide sequence ID" value="XM_009024630.1"/>
</dbReference>
<dbReference type="GO" id="GO:0003677">
    <property type="term" value="F:DNA binding"/>
    <property type="evidence" value="ECO:0000318"/>
    <property type="project" value="GO_Central"/>
</dbReference>
<evidence type="ECO:0000259" key="3">
    <source>
        <dbReference type="Pfam" id="PF03184"/>
    </source>
</evidence>
<dbReference type="eggNOG" id="KOG3105">
    <property type="taxonomic scope" value="Eukaryota"/>
</dbReference>
<name>T1ESM7_HELRO</name>
<keyword evidence="1" id="KW-0175">Coiled coil</keyword>
<sequence length="616" mass="70330">MNKSDFKCGFCKQGVEAEHICGKLWHDKNTKCTSHQRCMKCSICCKSGKKSKNNLGGGATAGCAISKCKKTFHFYCAKLDRNARTRRIVLRNFNDSDEPQILYRVFCSEEHEEMFNKIQKNIDYSEDTDNDEYKSDYTLSSDSSDSSDASGNEDANDKKIGKANKETLPVCETQDSGHLTYHVICFVENAEHLVPSKFEVLVKRAKDLFDADASKVFLWKYNLERFTSQHMLYLLLDISQALQAKNVFEIKRLVCLLDNKDIERYEQLMQRAASEDKSNNNEDNKINGKLTNIKTEDKVQNEPVKSISNLEEKNNVLRQKIENNLDHANEKFNQLVGKYCLLNMPEDTHIVFLALCDVTDPHGEIRYHMKRPSRVKKETKCVEEIAKDDQVDLKDPVGTSGTTQQKSSLDAGKKEKIECQGGVYVLESEKAWSTQNVIRKLVDLMLQLVLRGSQRGLLIWDSASTHRAKDMKIFLAERRVDQVMIPAGMTAYLQTLDIAINKPFKDYLRLEINDYIENTMSRNKNNNFVKPNLQEVVSWVRNAWGKVTDSCVAKALKAGYLDKTSPFEASYIAKHDRLGPMILKELESNEILAGIQGLDLEENDDIPEDDDLIVFE</sequence>
<feature type="region of interest" description="Disordered" evidence="2">
    <location>
        <begin position="135"/>
        <end position="159"/>
    </location>
</feature>
<accession>T1ESM7</accession>
<feature type="domain" description="DDE-1" evidence="3">
    <location>
        <begin position="428"/>
        <end position="552"/>
    </location>
</feature>
<dbReference type="InterPro" id="IPR050863">
    <property type="entry name" value="CenT-Element_Derived"/>
</dbReference>
<dbReference type="GeneID" id="20199577"/>
<reference evidence="5" key="3">
    <citation type="submission" date="2015-06" db="UniProtKB">
        <authorList>
            <consortium name="EnsemblMetazoa"/>
        </authorList>
    </citation>
    <scope>IDENTIFICATION</scope>
</reference>
<dbReference type="InParanoid" id="T1ESM7"/>
<dbReference type="InterPro" id="IPR004875">
    <property type="entry name" value="DDE_SF_endonuclease_dom"/>
</dbReference>
<evidence type="ECO:0000313" key="6">
    <source>
        <dbReference type="Proteomes" id="UP000015101"/>
    </source>
</evidence>
<organism evidence="5 6">
    <name type="scientific">Helobdella robusta</name>
    <name type="common">Californian leech</name>
    <dbReference type="NCBI Taxonomy" id="6412"/>
    <lineage>
        <taxon>Eukaryota</taxon>
        <taxon>Metazoa</taxon>
        <taxon>Spiralia</taxon>
        <taxon>Lophotrochozoa</taxon>
        <taxon>Annelida</taxon>
        <taxon>Clitellata</taxon>
        <taxon>Hirudinea</taxon>
        <taxon>Rhynchobdellida</taxon>
        <taxon>Glossiphoniidae</taxon>
        <taxon>Helobdella</taxon>
    </lineage>
</organism>
<evidence type="ECO:0000313" key="4">
    <source>
        <dbReference type="EMBL" id="ESN98950.1"/>
    </source>
</evidence>
<dbReference type="PANTHER" id="PTHR19303:SF71">
    <property type="entry name" value="ZINC FINGER PHD-TYPE DOMAIN-CONTAINING PROTEIN"/>
    <property type="match status" value="1"/>
</dbReference>
<dbReference type="AlphaFoldDB" id="T1ESM7"/>
<dbReference type="EMBL" id="AMQM01001081">
    <property type="status" value="NOT_ANNOTATED_CDS"/>
    <property type="molecule type" value="Genomic_DNA"/>
</dbReference>
<dbReference type="PANTHER" id="PTHR19303">
    <property type="entry name" value="TRANSPOSON"/>
    <property type="match status" value="1"/>
</dbReference>
<gene>
    <name evidence="5" type="primary">20199577</name>
    <name evidence="4" type="ORF">HELRODRAFT_162422</name>
</gene>